<dbReference type="NCBIfam" id="TIGR03504">
    <property type="entry name" value="FimV_Cterm"/>
    <property type="match status" value="1"/>
</dbReference>
<feature type="region of interest" description="Disordered" evidence="2">
    <location>
        <begin position="390"/>
        <end position="410"/>
    </location>
</feature>
<comment type="caution">
    <text evidence="5">The sequence shown here is derived from an EMBL/GenBank/DDBJ whole genome shotgun (WGS) entry which is preliminary data.</text>
</comment>
<gene>
    <name evidence="5" type="ORF">O0V09_02965</name>
</gene>
<dbReference type="InterPro" id="IPR011990">
    <property type="entry name" value="TPR-like_helical_dom_sf"/>
</dbReference>
<dbReference type="Gene3D" id="1.20.58.2200">
    <property type="match status" value="1"/>
</dbReference>
<proteinExistence type="predicted"/>
<keyword evidence="6" id="KW-1185">Reference proteome</keyword>
<evidence type="ECO:0000313" key="5">
    <source>
        <dbReference type="EMBL" id="MCZ0864145.1"/>
    </source>
</evidence>
<dbReference type="CDD" id="cd00118">
    <property type="entry name" value="LysM"/>
    <property type="match status" value="1"/>
</dbReference>
<dbReference type="InterPro" id="IPR020012">
    <property type="entry name" value="LysM_FimV"/>
</dbReference>
<reference evidence="5 6" key="1">
    <citation type="submission" date="2022-12" db="EMBL/GenBank/DDBJ databases">
        <title>Dasania phycosphaerae sp. nov., isolated from particulate material of the south coast of Korea.</title>
        <authorList>
            <person name="Jiang Y."/>
        </authorList>
    </citation>
    <scope>NUCLEOTIDE SEQUENCE [LARGE SCALE GENOMIC DNA]</scope>
    <source>
        <strain evidence="5 6">GY-19</strain>
    </source>
</reference>
<dbReference type="InterPro" id="IPR057840">
    <property type="entry name" value="FimV_N"/>
</dbReference>
<feature type="coiled-coil region" evidence="1">
    <location>
        <begin position="350"/>
        <end position="384"/>
    </location>
</feature>
<protein>
    <recommendedName>
        <fullName evidence="4">LysM domain-containing protein</fullName>
    </recommendedName>
</protein>
<name>A0A9J6RIH1_9GAMM</name>
<evidence type="ECO:0000313" key="6">
    <source>
        <dbReference type="Proteomes" id="UP001069090"/>
    </source>
</evidence>
<dbReference type="InterPro" id="IPR018392">
    <property type="entry name" value="LysM"/>
</dbReference>
<feature type="signal peptide" evidence="3">
    <location>
        <begin position="1"/>
        <end position="24"/>
    </location>
</feature>
<evidence type="ECO:0000259" key="4">
    <source>
        <dbReference type="PROSITE" id="PS51782"/>
    </source>
</evidence>
<keyword evidence="1" id="KW-0175">Coiled coil</keyword>
<sequence length="1027" mass="109506">MMVRKKLAVMIAALGALQTDVASALGLGELSLNSALNQPLEAEIKLLDAGELDASQVLVRLGAKEDFERAGVSRDFFLSNLKFKVIVGENGQGVIKVNTRENVIEPYLDFIIEARWPSGRILREYTVLLDLPTYSAAPAPTVTSSAVSKAAQVADTKAMVPAPKRVTPPQPSSAGGSDRESLKQGSLKPGQSYRVRRDETLWEIAAKSRPTPDTSVQQTMLGIQRANPEAFINGNINRLKAGYVLRLPTESQLADISENIASKEVANQNRAWKTGEATPSLMTEAPLDASATTASSDKPAADDARLSIAGVGSTAASGSDGVGSSATGSAALKEELAISEENLAKTARHNEELAGRLSDMEAKMATLQRLLELKEDQLAALQASKGVPATAAEPAKAQPAPAAATPVSKPEPSFVDQLLENPLYLGAALGAAGGLIALAVVVAMIRRRKQAAEDQDMATAFAEEPEADDLDELSLGDEDLGAELADETQDAELDLSEANVGDFAAEQEPEEPVAEASPVQSETGDAIAEADIYIAYGRFQQAMDLLKTAHSQEPQRSDVLVKLLEVCLEARDRPAFQEFYVKLQGLGDEAAVIQVKEMLSSVDGVADWLDGLPNAALDVSNESMDAELIDGDELEIDAELEEPEEHAALDLESVDLGLDDEELELDLDLDLEGDELEDLAESRTMQFDTAMLDEQLNTANDDTEELALDLDEAGDLEDLADLTLDEDLVSLDDQASDLDLADLETELESDADLSAATLESEEEHDLGADLELAVDLESAAEDESLESELTLDAGLDAELELESAENDLEAELDDMSLSAELDDLDDDLASLSLDDETESFSAELDGDDLDLSADLSEELSEELPEALSADQPEELSAELAALDTELGADLDLGDLSELESAAGAESSEHDFGDLDLDAGELEDLDASLSEDELVEQLDEAVSGLGATEGLEAELETEESFDEAVAADEDGDEFDFLSDTDEVATKLDLARAYIDMGDTDGAKDILDEVVQEGSEEQKQEANALLERV</sequence>
<evidence type="ECO:0000256" key="2">
    <source>
        <dbReference type="SAM" id="MobiDB-lite"/>
    </source>
</evidence>
<dbReference type="InterPro" id="IPR020011">
    <property type="entry name" value="FimV_C"/>
</dbReference>
<feature type="domain" description="LysM" evidence="4">
    <location>
        <begin position="191"/>
        <end position="247"/>
    </location>
</feature>
<dbReference type="Proteomes" id="UP001069090">
    <property type="component" value="Unassembled WGS sequence"/>
</dbReference>
<dbReference type="Pfam" id="PF25800">
    <property type="entry name" value="FimV_N"/>
    <property type="match status" value="1"/>
</dbReference>
<dbReference type="InterPro" id="IPR036779">
    <property type="entry name" value="LysM_dom_sf"/>
</dbReference>
<evidence type="ECO:0000256" key="3">
    <source>
        <dbReference type="SAM" id="SignalP"/>
    </source>
</evidence>
<keyword evidence="3" id="KW-0732">Signal</keyword>
<dbReference type="Gene3D" id="1.25.40.10">
    <property type="entry name" value="Tetratricopeptide repeat domain"/>
    <property type="match status" value="1"/>
</dbReference>
<dbReference type="InterPro" id="IPR038440">
    <property type="entry name" value="FimV_C_sf"/>
</dbReference>
<dbReference type="NCBIfam" id="TIGR03505">
    <property type="entry name" value="FimV_core"/>
    <property type="match status" value="1"/>
</dbReference>
<feature type="region of interest" description="Disordered" evidence="2">
    <location>
        <begin position="157"/>
        <end position="190"/>
    </location>
</feature>
<dbReference type="Gene3D" id="3.10.350.10">
    <property type="entry name" value="LysM domain"/>
    <property type="match status" value="1"/>
</dbReference>
<dbReference type="AlphaFoldDB" id="A0A9J6RIH1"/>
<feature type="region of interest" description="Disordered" evidence="2">
    <location>
        <begin position="503"/>
        <end position="522"/>
    </location>
</feature>
<accession>A0A9J6RIH1</accession>
<dbReference type="PROSITE" id="PS51782">
    <property type="entry name" value="LYSM"/>
    <property type="match status" value="1"/>
</dbReference>
<evidence type="ECO:0000256" key="1">
    <source>
        <dbReference type="SAM" id="Coils"/>
    </source>
</evidence>
<feature type="compositionally biased region" description="Low complexity" evidence="2">
    <location>
        <begin position="390"/>
        <end position="406"/>
    </location>
</feature>
<dbReference type="EMBL" id="JAPTGG010000002">
    <property type="protein sequence ID" value="MCZ0864145.1"/>
    <property type="molecule type" value="Genomic_DNA"/>
</dbReference>
<organism evidence="5 6">
    <name type="scientific">Dasania phycosphaerae</name>
    <dbReference type="NCBI Taxonomy" id="2950436"/>
    <lineage>
        <taxon>Bacteria</taxon>
        <taxon>Pseudomonadati</taxon>
        <taxon>Pseudomonadota</taxon>
        <taxon>Gammaproteobacteria</taxon>
        <taxon>Cellvibrionales</taxon>
        <taxon>Spongiibacteraceae</taxon>
        <taxon>Dasania</taxon>
    </lineage>
</organism>
<dbReference type="RefSeq" id="WP_258330302.1">
    <property type="nucleotide sequence ID" value="NZ_JAPTGG010000002.1"/>
</dbReference>
<feature type="chain" id="PRO_5039912842" description="LysM domain-containing protein" evidence="3">
    <location>
        <begin position="25"/>
        <end position="1027"/>
    </location>
</feature>